<evidence type="ECO:0000313" key="3">
    <source>
        <dbReference type="Proteomes" id="UP000886998"/>
    </source>
</evidence>
<organism evidence="2 3">
    <name type="scientific">Trichonephila inaurata madagascariensis</name>
    <dbReference type="NCBI Taxonomy" id="2747483"/>
    <lineage>
        <taxon>Eukaryota</taxon>
        <taxon>Metazoa</taxon>
        <taxon>Ecdysozoa</taxon>
        <taxon>Arthropoda</taxon>
        <taxon>Chelicerata</taxon>
        <taxon>Arachnida</taxon>
        <taxon>Araneae</taxon>
        <taxon>Araneomorphae</taxon>
        <taxon>Entelegynae</taxon>
        <taxon>Araneoidea</taxon>
        <taxon>Nephilidae</taxon>
        <taxon>Trichonephila</taxon>
        <taxon>Trichonephila inaurata</taxon>
    </lineage>
</organism>
<reference evidence="2" key="1">
    <citation type="submission" date="2020-08" db="EMBL/GenBank/DDBJ databases">
        <title>Multicomponent nature underlies the extraordinary mechanical properties of spider dragline silk.</title>
        <authorList>
            <person name="Kono N."/>
            <person name="Nakamura H."/>
            <person name="Mori M."/>
            <person name="Yoshida Y."/>
            <person name="Ohtoshi R."/>
            <person name="Malay A.D."/>
            <person name="Moran D.A.P."/>
            <person name="Tomita M."/>
            <person name="Numata K."/>
            <person name="Arakawa K."/>
        </authorList>
    </citation>
    <scope>NUCLEOTIDE SEQUENCE</scope>
</reference>
<feature type="transmembrane region" description="Helical" evidence="1">
    <location>
        <begin position="97"/>
        <end position="118"/>
    </location>
</feature>
<dbReference type="AlphaFoldDB" id="A0A8X7BRR3"/>
<dbReference type="Proteomes" id="UP000886998">
    <property type="component" value="Unassembled WGS sequence"/>
</dbReference>
<protein>
    <submittedName>
        <fullName evidence="2">Uncharacterized protein</fullName>
    </submittedName>
</protein>
<comment type="caution">
    <text evidence="2">The sequence shown here is derived from an EMBL/GenBank/DDBJ whole genome shotgun (WGS) entry which is preliminary data.</text>
</comment>
<gene>
    <name evidence="2" type="primary">AVEN_13374_1</name>
    <name evidence="2" type="ORF">TNIN_17881</name>
</gene>
<keyword evidence="3" id="KW-1185">Reference proteome</keyword>
<evidence type="ECO:0000256" key="1">
    <source>
        <dbReference type="SAM" id="Phobius"/>
    </source>
</evidence>
<dbReference type="EMBL" id="BMAV01002155">
    <property type="protein sequence ID" value="GFY40878.1"/>
    <property type="molecule type" value="Genomic_DNA"/>
</dbReference>
<keyword evidence="1" id="KW-1133">Transmembrane helix</keyword>
<sequence>MSGIFAFGYAFVFMPPDDYIVYLMVMYGIIQNFLYLLLSMLPAAGCNRASNMARNTITSLPGWFPQQYKLLKMLVCQRYKNAFVLTLWKMYIIDEPLLMSALGTLVTYGFLVANISMIKDY</sequence>
<proteinExistence type="predicted"/>
<keyword evidence="1" id="KW-0812">Transmembrane</keyword>
<evidence type="ECO:0000313" key="2">
    <source>
        <dbReference type="EMBL" id="GFY40878.1"/>
    </source>
</evidence>
<feature type="transmembrane region" description="Helical" evidence="1">
    <location>
        <begin position="20"/>
        <end position="44"/>
    </location>
</feature>
<dbReference type="OrthoDB" id="5800391at2759"/>
<name>A0A8X7BRR3_9ARAC</name>
<keyword evidence="1" id="KW-0472">Membrane</keyword>
<accession>A0A8X7BRR3</accession>